<feature type="repeat" description="ANK" evidence="6">
    <location>
        <begin position="236"/>
        <end position="268"/>
    </location>
</feature>
<evidence type="ECO:0000256" key="2">
    <source>
        <dbReference type="ARBA" id="ARBA00022737"/>
    </source>
</evidence>
<dbReference type="SUPFAM" id="SSF48403">
    <property type="entry name" value="Ankyrin repeat"/>
    <property type="match status" value="1"/>
</dbReference>
<keyword evidence="2" id="KW-0677">Repeat</keyword>
<dbReference type="InterPro" id="IPR001841">
    <property type="entry name" value="Znf_RING"/>
</dbReference>
<dbReference type="AlphaFoldDB" id="A0A383WJ93"/>
<keyword evidence="4" id="KW-0862">Zinc</keyword>
<reference evidence="10 11" key="1">
    <citation type="submission" date="2016-10" db="EMBL/GenBank/DDBJ databases">
        <authorList>
            <person name="Cai Z."/>
        </authorList>
    </citation>
    <scope>NUCLEOTIDE SEQUENCE [LARGE SCALE GENOMIC DNA]</scope>
</reference>
<evidence type="ECO:0000256" key="3">
    <source>
        <dbReference type="ARBA" id="ARBA00022771"/>
    </source>
</evidence>
<feature type="region of interest" description="Disordered" evidence="8">
    <location>
        <begin position="315"/>
        <end position="347"/>
    </location>
</feature>
<keyword evidence="1" id="KW-0479">Metal-binding</keyword>
<organism evidence="10 11">
    <name type="scientific">Tetradesmus obliquus</name>
    <name type="common">Green alga</name>
    <name type="synonym">Acutodesmus obliquus</name>
    <dbReference type="NCBI Taxonomy" id="3088"/>
    <lineage>
        <taxon>Eukaryota</taxon>
        <taxon>Viridiplantae</taxon>
        <taxon>Chlorophyta</taxon>
        <taxon>core chlorophytes</taxon>
        <taxon>Chlorophyceae</taxon>
        <taxon>CS clade</taxon>
        <taxon>Sphaeropleales</taxon>
        <taxon>Scenedesmaceae</taxon>
        <taxon>Tetradesmus</taxon>
    </lineage>
</organism>
<feature type="compositionally biased region" description="Low complexity" evidence="8">
    <location>
        <begin position="318"/>
        <end position="329"/>
    </location>
</feature>
<keyword evidence="11" id="KW-1185">Reference proteome</keyword>
<dbReference type="PROSITE" id="PS00518">
    <property type="entry name" value="ZF_RING_1"/>
    <property type="match status" value="1"/>
</dbReference>
<dbReference type="PANTHER" id="PTHR24126">
    <property type="entry name" value="ANKYRIN REPEAT, PH AND SEC7 DOMAIN CONTAINING PROTEIN SECG-RELATED"/>
    <property type="match status" value="1"/>
</dbReference>
<keyword evidence="5 6" id="KW-0040">ANK repeat</keyword>
<evidence type="ECO:0000256" key="5">
    <source>
        <dbReference type="ARBA" id="ARBA00023043"/>
    </source>
</evidence>
<dbReference type="EMBL" id="FNXT01001278">
    <property type="protein sequence ID" value="SZX77229.1"/>
    <property type="molecule type" value="Genomic_DNA"/>
</dbReference>
<evidence type="ECO:0000259" key="9">
    <source>
        <dbReference type="PROSITE" id="PS50089"/>
    </source>
</evidence>
<dbReference type="Proteomes" id="UP000256970">
    <property type="component" value="Unassembled WGS sequence"/>
</dbReference>
<dbReference type="SMART" id="SM00184">
    <property type="entry name" value="RING"/>
    <property type="match status" value="1"/>
</dbReference>
<evidence type="ECO:0000256" key="1">
    <source>
        <dbReference type="ARBA" id="ARBA00022723"/>
    </source>
</evidence>
<evidence type="ECO:0000313" key="11">
    <source>
        <dbReference type="Proteomes" id="UP000256970"/>
    </source>
</evidence>
<dbReference type="GO" id="GO:0008270">
    <property type="term" value="F:zinc ion binding"/>
    <property type="evidence" value="ECO:0007669"/>
    <property type="project" value="UniProtKB-KW"/>
</dbReference>
<feature type="repeat" description="ANK" evidence="6">
    <location>
        <begin position="139"/>
        <end position="165"/>
    </location>
</feature>
<dbReference type="PROSITE" id="PS50088">
    <property type="entry name" value="ANK_REPEAT"/>
    <property type="match status" value="2"/>
</dbReference>
<dbReference type="PROSITE" id="PS50297">
    <property type="entry name" value="ANK_REP_REGION"/>
    <property type="match status" value="2"/>
</dbReference>
<dbReference type="PROSITE" id="PS50089">
    <property type="entry name" value="ZF_RING_2"/>
    <property type="match status" value="1"/>
</dbReference>
<dbReference type="SMART" id="SM00248">
    <property type="entry name" value="ANK"/>
    <property type="match status" value="5"/>
</dbReference>
<dbReference type="PANTHER" id="PTHR24126:SF14">
    <property type="entry name" value="ANK_REP_REGION DOMAIN-CONTAINING PROTEIN"/>
    <property type="match status" value="1"/>
</dbReference>
<dbReference type="InterPro" id="IPR017907">
    <property type="entry name" value="Znf_RING_CS"/>
</dbReference>
<dbReference type="InterPro" id="IPR013083">
    <property type="entry name" value="Znf_RING/FYVE/PHD"/>
</dbReference>
<dbReference type="STRING" id="3088.A0A383WJ93"/>
<proteinExistence type="predicted"/>
<name>A0A383WJ93_TETOB</name>
<evidence type="ECO:0000256" key="4">
    <source>
        <dbReference type="ARBA" id="ARBA00022833"/>
    </source>
</evidence>
<keyword evidence="3 7" id="KW-0863">Zinc-finger</keyword>
<evidence type="ECO:0000256" key="6">
    <source>
        <dbReference type="PROSITE-ProRule" id="PRU00023"/>
    </source>
</evidence>
<feature type="domain" description="RING-type" evidence="9">
    <location>
        <begin position="611"/>
        <end position="654"/>
    </location>
</feature>
<dbReference type="SUPFAM" id="SSF57850">
    <property type="entry name" value="RING/U-box"/>
    <property type="match status" value="1"/>
</dbReference>
<evidence type="ECO:0000256" key="7">
    <source>
        <dbReference type="PROSITE-ProRule" id="PRU00175"/>
    </source>
</evidence>
<dbReference type="InterPro" id="IPR002110">
    <property type="entry name" value="Ankyrin_rpt"/>
</dbReference>
<gene>
    <name evidence="10" type="ORF">BQ4739_LOCUS17592</name>
</gene>
<protein>
    <recommendedName>
        <fullName evidence="9">RING-type domain-containing protein</fullName>
    </recommendedName>
</protein>
<sequence>MGQTTSSALLSPDDWGSFYAGGGGSRVLQQASKGRLDLRELHPLLLLYTSHSGHSIVHVLAREGHADLLQEFVELLQQHAAELAEAVSSRLQEEDAKQAVSWWKPSQVLPWPRGPGDQVQQLQQPSLLVPTLLSWQNSKGVTPLMLACRAGHAACVAALLDHGADPLLLCKATRRSCLHYAAAAGHVSCVNVLLNEFRTLRVQQSNGSSSLVPLQAARVRDGVEGYTKFVDLRTTTGFSALHYTAFWGHTAVVRALLTGGASVMLQTANGGRCSTELLVDGGSNALHLCAENGHVMVAATLLMAHAEAMAQRYAAPLQQQQQQRQQQQQPWEGRGRQDPRAACNSTGRTPRALALAARRSKALLLLLDPALPLSWVLTSAGLMGSGLFGAPKLAVLAKAALDKHLVSCLDRLQCLEQQKAHEHAAEQLAAPGIAAAAAICSAAAVAAAEHNSGAEISADCGSGEVDVASMHAVTSSSSLSRLASDAGAAGDKAEALAAAQDKAGDLLVCRGTSHEEEPAGDDASCNAAACCSSAVEAAADAGTASSGCCVCSLGRTSSQVSIASSCGVASWPCSSSSTCDSSSNSSRADVHQAALESSTSDAASSCCEVTCNICFDAASTAMVAGCRHCMCVGCARSIVATTTTVKPAACPFCRQGVAGFLPV</sequence>
<accession>A0A383WJ93</accession>
<evidence type="ECO:0000313" key="10">
    <source>
        <dbReference type="EMBL" id="SZX77229.1"/>
    </source>
</evidence>
<dbReference type="Gene3D" id="1.25.40.20">
    <property type="entry name" value="Ankyrin repeat-containing domain"/>
    <property type="match status" value="2"/>
</dbReference>
<dbReference type="Gene3D" id="3.30.40.10">
    <property type="entry name" value="Zinc/RING finger domain, C3HC4 (zinc finger)"/>
    <property type="match status" value="1"/>
</dbReference>
<dbReference type="InterPro" id="IPR036770">
    <property type="entry name" value="Ankyrin_rpt-contain_sf"/>
</dbReference>
<evidence type="ECO:0000256" key="8">
    <source>
        <dbReference type="SAM" id="MobiDB-lite"/>
    </source>
</evidence>
<dbReference type="Pfam" id="PF12796">
    <property type="entry name" value="Ank_2"/>
    <property type="match status" value="2"/>
</dbReference>